<name>A0ABW7PXN2_9GAMM</name>
<dbReference type="Pfam" id="PF13989">
    <property type="entry name" value="YejG"/>
    <property type="match status" value="1"/>
</dbReference>
<dbReference type="RefSeq" id="WP_397215802.1">
    <property type="nucleotide sequence ID" value="NZ_JBGFSN010000004.1"/>
</dbReference>
<organism evidence="1 2">
    <name type="scientific">Pantoea osteomyelitidis</name>
    <dbReference type="NCBI Taxonomy" id="3230026"/>
    <lineage>
        <taxon>Bacteria</taxon>
        <taxon>Pseudomonadati</taxon>
        <taxon>Pseudomonadota</taxon>
        <taxon>Gammaproteobacteria</taxon>
        <taxon>Enterobacterales</taxon>
        <taxon>Erwiniaceae</taxon>
        <taxon>Pantoea</taxon>
    </lineage>
</organism>
<evidence type="ECO:0000313" key="2">
    <source>
        <dbReference type="Proteomes" id="UP001611251"/>
    </source>
</evidence>
<dbReference type="Proteomes" id="UP001611251">
    <property type="component" value="Unassembled WGS sequence"/>
</dbReference>
<reference evidence="1 2" key="1">
    <citation type="submission" date="2024-08" db="EMBL/GenBank/DDBJ databases">
        <title>Pantoea ronii - a newly identified human opportunistic pathogen.</title>
        <authorList>
            <person name="Keidar-Friedman D."/>
            <person name="Sorek N."/>
            <person name="Leshin-Carmel D."/>
            <person name="Tsur A."/>
            <person name="Amsalem M."/>
            <person name="Tolkach D."/>
            <person name="Brosh-Nissimov T."/>
        </authorList>
    </citation>
    <scope>NUCLEOTIDE SEQUENCE [LARGE SCALE GENOMIC DNA]</scope>
    <source>
        <strain evidence="1 2">AA23256</strain>
    </source>
</reference>
<protein>
    <recommendedName>
        <fullName evidence="3">YejG-like protein</fullName>
    </recommendedName>
</protein>
<keyword evidence="2" id="KW-1185">Reference proteome</keyword>
<proteinExistence type="predicted"/>
<gene>
    <name evidence="1" type="ORF">ABU178_13030</name>
</gene>
<evidence type="ECO:0000313" key="1">
    <source>
        <dbReference type="EMBL" id="MFH8135093.1"/>
    </source>
</evidence>
<accession>A0ABW7PXN2</accession>
<dbReference type="NCBIfam" id="NF008811">
    <property type="entry name" value="PRK11835.1"/>
    <property type="match status" value="1"/>
</dbReference>
<dbReference type="EMBL" id="JBGFSN010000004">
    <property type="protein sequence ID" value="MFH8135093.1"/>
    <property type="molecule type" value="Genomic_DNA"/>
</dbReference>
<sequence>MPQLSVVHRLPQRYRWSVENQGAIEAHKAGDVANEQDLIALRLLSHDGHPAWEILRQLQETLAEIQVDCRIAECEGQPCLFIQLSDESATNCCLKNRGVAIAENFNGL</sequence>
<dbReference type="InterPro" id="IPR020489">
    <property type="entry name" value="Uncharacterised_YejG"/>
</dbReference>
<comment type="caution">
    <text evidence="1">The sequence shown here is derived from an EMBL/GenBank/DDBJ whole genome shotgun (WGS) entry which is preliminary data.</text>
</comment>
<evidence type="ECO:0008006" key="3">
    <source>
        <dbReference type="Google" id="ProtNLM"/>
    </source>
</evidence>